<gene>
    <name evidence="1" type="ORF">MiSe_94720</name>
</gene>
<dbReference type="EMBL" id="BLAY01000470">
    <property type="protein sequence ID" value="GET44641.1"/>
    <property type="molecule type" value="Genomic_DNA"/>
</dbReference>
<dbReference type="AlphaFoldDB" id="A0AAV3XSA5"/>
<comment type="caution">
    <text evidence="1">The sequence shown here is derived from an EMBL/GenBank/DDBJ whole genome shotgun (WGS) entry which is preliminary data.</text>
</comment>
<protein>
    <submittedName>
        <fullName evidence="1">Uncharacterized protein</fullName>
    </submittedName>
</protein>
<accession>A0AAV3XSA5</accession>
<dbReference type="Proteomes" id="UP001050975">
    <property type="component" value="Unassembled WGS sequence"/>
</dbReference>
<proteinExistence type="predicted"/>
<reference evidence="1" key="1">
    <citation type="submission" date="2019-10" db="EMBL/GenBank/DDBJ databases">
        <title>Draft genome sequece of Microseira wollei NIES-4236.</title>
        <authorList>
            <person name="Yamaguchi H."/>
            <person name="Suzuki S."/>
            <person name="Kawachi M."/>
        </authorList>
    </citation>
    <scope>NUCLEOTIDE SEQUENCE</scope>
    <source>
        <strain evidence="1">NIES-4236</strain>
    </source>
</reference>
<keyword evidence="2" id="KW-1185">Reference proteome</keyword>
<name>A0AAV3XSA5_9CYAN</name>
<sequence>MLRLQVVRLIALLNAPQLRAVAQNALALYWPYNKYLPVANLNEFEYSFDSEKLTDLKLIVSWLIESIDVKDVLLMRLLVEILGLVPTLHER</sequence>
<evidence type="ECO:0000313" key="1">
    <source>
        <dbReference type="EMBL" id="GET44641.1"/>
    </source>
</evidence>
<organism evidence="1 2">
    <name type="scientific">Microseira wollei NIES-4236</name>
    <dbReference type="NCBI Taxonomy" id="2530354"/>
    <lineage>
        <taxon>Bacteria</taxon>
        <taxon>Bacillati</taxon>
        <taxon>Cyanobacteriota</taxon>
        <taxon>Cyanophyceae</taxon>
        <taxon>Oscillatoriophycideae</taxon>
        <taxon>Aerosakkonematales</taxon>
        <taxon>Aerosakkonemataceae</taxon>
        <taxon>Microseira</taxon>
    </lineage>
</organism>
<evidence type="ECO:0000313" key="2">
    <source>
        <dbReference type="Proteomes" id="UP001050975"/>
    </source>
</evidence>